<reference evidence="11" key="2">
    <citation type="submission" date="2020-09" db="EMBL/GenBank/DDBJ databases">
        <authorList>
            <person name="Sun Q."/>
            <person name="Zhou Y."/>
        </authorList>
    </citation>
    <scope>NUCLEOTIDE SEQUENCE</scope>
    <source>
        <strain evidence="11">CGMCC 1.15448</strain>
    </source>
</reference>
<dbReference type="EC" id="3.2.1.22" evidence="3 8"/>
<dbReference type="FunFam" id="3.20.20.70:FF:000202">
    <property type="entry name" value="Alpha-galactosidase"/>
    <property type="match status" value="1"/>
</dbReference>
<comment type="similarity">
    <text evidence="2 8">Belongs to the glycosyl hydrolase 27 family.</text>
</comment>
<dbReference type="InterPro" id="IPR000111">
    <property type="entry name" value="Glyco_hydro_27/36_CS"/>
</dbReference>
<evidence type="ECO:0000259" key="10">
    <source>
        <dbReference type="Pfam" id="PF17801"/>
    </source>
</evidence>
<dbReference type="RefSeq" id="WP_188935573.1">
    <property type="nucleotide sequence ID" value="NZ_BMJC01000004.1"/>
</dbReference>
<keyword evidence="12" id="KW-1185">Reference proteome</keyword>
<dbReference type="EMBL" id="BMJC01000004">
    <property type="protein sequence ID" value="GGB14432.1"/>
    <property type="molecule type" value="Genomic_DNA"/>
</dbReference>
<evidence type="ECO:0000256" key="9">
    <source>
        <dbReference type="SAM" id="SignalP"/>
    </source>
</evidence>
<sequence length="402" mass="44480">MKKITRQSVIFLAMLSCIAFFCVSTVEAQKFDGLAMTPPMGWNSWNKFACDGINETVIRQMADAMAANGMQQAGYQYIVIDDCWQVGRDSAGNIIADAVKFPHGIKALADYIHSKGLKFGIYTCAGTKTCAGRPASLGYEFQDARQYAAWGVDYLKEDWCNVLPAQSAEASYTLMRDALHAAGHPIVFSLCEWGSNKPWHWATNVGHLWRTTGDIQDRWSYTEAGNGSSYGGSVLANLDLQKGLEQYAAPGHWNDPDMLEVGNGGLTPEEDKSHFTLWCMLAAPLMTGNDLRSMSETTKAILTNRDVIAIDQDPLGRQGYEVAFNHDLEVFIKPLSGGDTAVCLFNRSDEPKKVDFQWSQYKIGSGLAIRDVWKGQQQGTTATPYRGEIPKHGVILLRLSHR</sequence>
<comment type="catalytic activity">
    <reaction evidence="1 8">
        <text>Hydrolysis of terminal, non-reducing alpha-D-galactose residues in alpha-D-galactosides, including galactose oligosaccharides, galactomannans and galactolipids.</text>
        <dbReference type="EC" id="3.2.1.22"/>
    </reaction>
</comment>
<protein>
    <recommendedName>
        <fullName evidence="3 8">Alpha-galactosidase</fullName>
        <ecNumber evidence="3 8">3.2.1.22</ecNumber>
    </recommendedName>
    <alternativeName>
        <fullName evidence="8">Melibiase</fullName>
    </alternativeName>
</protein>
<proteinExistence type="inferred from homology"/>
<dbReference type="InterPro" id="IPR002241">
    <property type="entry name" value="Glyco_hydro_27"/>
</dbReference>
<keyword evidence="5 8" id="KW-0378">Hydrolase</keyword>
<evidence type="ECO:0000313" key="12">
    <source>
        <dbReference type="Proteomes" id="UP000607559"/>
    </source>
</evidence>
<dbReference type="Gene3D" id="2.60.40.1180">
    <property type="entry name" value="Golgi alpha-mannosidase II"/>
    <property type="match status" value="1"/>
</dbReference>
<evidence type="ECO:0000256" key="5">
    <source>
        <dbReference type="ARBA" id="ARBA00022801"/>
    </source>
</evidence>
<keyword evidence="6 8" id="KW-1015">Disulfide bond</keyword>
<dbReference type="GO" id="GO:0004557">
    <property type="term" value="F:alpha-galactosidase activity"/>
    <property type="evidence" value="ECO:0007669"/>
    <property type="project" value="UniProtKB-EC"/>
</dbReference>
<gene>
    <name evidence="11" type="ORF">GCM10011511_42820</name>
</gene>
<evidence type="ECO:0000256" key="6">
    <source>
        <dbReference type="ARBA" id="ARBA00023157"/>
    </source>
</evidence>
<dbReference type="SUPFAM" id="SSF51445">
    <property type="entry name" value="(Trans)glycosidases"/>
    <property type="match status" value="1"/>
</dbReference>
<organism evidence="11 12">
    <name type="scientific">Puia dinghuensis</name>
    <dbReference type="NCBI Taxonomy" id="1792502"/>
    <lineage>
        <taxon>Bacteria</taxon>
        <taxon>Pseudomonadati</taxon>
        <taxon>Bacteroidota</taxon>
        <taxon>Chitinophagia</taxon>
        <taxon>Chitinophagales</taxon>
        <taxon>Chitinophagaceae</taxon>
        <taxon>Puia</taxon>
    </lineage>
</organism>
<dbReference type="CDD" id="cd14792">
    <property type="entry name" value="GH27"/>
    <property type="match status" value="1"/>
</dbReference>
<dbReference type="InterPro" id="IPR013785">
    <property type="entry name" value="Aldolase_TIM"/>
</dbReference>
<dbReference type="GO" id="GO:0016052">
    <property type="term" value="P:carbohydrate catabolic process"/>
    <property type="evidence" value="ECO:0007669"/>
    <property type="project" value="UniProtKB-ARBA"/>
</dbReference>
<dbReference type="Proteomes" id="UP000607559">
    <property type="component" value="Unassembled WGS sequence"/>
</dbReference>
<dbReference type="PROSITE" id="PS00512">
    <property type="entry name" value="ALPHA_GALACTOSIDASE"/>
    <property type="match status" value="1"/>
</dbReference>
<dbReference type="AlphaFoldDB" id="A0A8J2XVU7"/>
<evidence type="ECO:0000256" key="8">
    <source>
        <dbReference type="RuleBase" id="RU361168"/>
    </source>
</evidence>
<dbReference type="PRINTS" id="PR00740">
    <property type="entry name" value="GLHYDRLASE27"/>
</dbReference>
<comment type="caution">
    <text evidence="11">The sequence shown here is derived from an EMBL/GenBank/DDBJ whole genome shotgun (WGS) entry which is preliminary data.</text>
</comment>
<dbReference type="Gene3D" id="3.20.20.70">
    <property type="entry name" value="Aldolase class I"/>
    <property type="match status" value="1"/>
</dbReference>
<feature type="domain" description="Alpha galactosidase C-terminal" evidence="10">
    <location>
        <begin position="326"/>
        <end position="399"/>
    </location>
</feature>
<dbReference type="Pfam" id="PF16499">
    <property type="entry name" value="Melibiase_2"/>
    <property type="match status" value="1"/>
</dbReference>
<reference evidence="11" key="1">
    <citation type="journal article" date="2014" name="Int. J. Syst. Evol. Microbiol.">
        <title>Complete genome sequence of Corynebacterium casei LMG S-19264T (=DSM 44701T), isolated from a smear-ripened cheese.</title>
        <authorList>
            <consortium name="US DOE Joint Genome Institute (JGI-PGF)"/>
            <person name="Walter F."/>
            <person name="Albersmeier A."/>
            <person name="Kalinowski J."/>
            <person name="Ruckert C."/>
        </authorList>
    </citation>
    <scope>NUCLEOTIDE SEQUENCE</scope>
    <source>
        <strain evidence="11">CGMCC 1.15448</strain>
    </source>
</reference>
<keyword evidence="7 8" id="KW-0326">Glycosidase</keyword>
<dbReference type="Pfam" id="PF17801">
    <property type="entry name" value="Melibiase_C"/>
    <property type="match status" value="1"/>
</dbReference>
<evidence type="ECO:0000256" key="2">
    <source>
        <dbReference type="ARBA" id="ARBA00009743"/>
    </source>
</evidence>
<dbReference type="InterPro" id="IPR041233">
    <property type="entry name" value="Melibiase_C"/>
</dbReference>
<feature type="signal peptide" evidence="9">
    <location>
        <begin position="1"/>
        <end position="28"/>
    </location>
</feature>
<dbReference type="SUPFAM" id="SSF51011">
    <property type="entry name" value="Glycosyl hydrolase domain"/>
    <property type="match status" value="1"/>
</dbReference>
<evidence type="ECO:0000256" key="4">
    <source>
        <dbReference type="ARBA" id="ARBA00022729"/>
    </source>
</evidence>
<dbReference type="PROSITE" id="PS51257">
    <property type="entry name" value="PROKAR_LIPOPROTEIN"/>
    <property type="match status" value="1"/>
</dbReference>
<keyword evidence="4 9" id="KW-0732">Signal</keyword>
<dbReference type="InterPro" id="IPR013780">
    <property type="entry name" value="Glyco_hydro_b"/>
</dbReference>
<dbReference type="PANTHER" id="PTHR11452">
    <property type="entry name" value="ALPHA-GALACTOSIDASE/ALPHA-N-ACETYLGALACTOSAMINIDASE"/>
    <property type="match status" value="1"/>
</dbReference>
<evidence type="ECO:0000313" key="11">
    <source>
        <dbReference type="EMBL" id="GGB14432.1"/>
    </source>
</evidence>
<evidence type="ECO:0000256" key="1">
    <source>
        <dbReference type="ARBA" id="ARBA00001255"/>
    </source>
</evidence>
<dbReference type="PANTHER" id="PTHR11452:SF75">
    <property type="entry name" value="ALPHA-GALACTOSIDASE MEL1"/>
    <property type="match status" value="1"/>
</dbReference>
<dbReference type="InterPro" id="IPR017853">
    <property type="entry name" value="GH"/>
</dbReference>
<feature type="chain" id="PRO_5035153314" description="Alpha-galactosidase" evidence="9">
    <location>
        <begin position="29"/>
        <end position="402"/>
    </location>
</feature>
<evidence type="ECO:0000256" key="7">
    <source>
        <dbReference type="ARBA" id="ARBA00023295"/>
    </source>
</evidence>
<evidence type="ECO:0000256" key="3">
    <source>
        <dbReference type="ARBA" id="ARBA00012755"/>
    </source>
</evidence>
<name>A0A8J2XVU7_9BACT</name>
<accession>A0A8J2XVU7</accession>